<keyword evidence="2" id="KW-1185">Reference proteome</keyword>
<evidence type="ECO:0000313" key="2">
    <source>
        <dbReference type="Proteomes" id="UP000552954"/>
    </source>
</evidence>
<evidence type="ECO:0000313" key="1">
    <source>
        <dbReference type="EMBL" id="NNU43934.1"/>
    </source>
</evidence>
<dbReference type="InterPro" id="IPR036249">
    <property type="entry name" value="Thioredoxin-like_sf"/>
</dbReference>
<organism evidence="1 2">
    <name type="scientific">Ramlibacter montanisoli</name>
    <dbReference type="NCBI Taxonomy" id="2732512"/>
    <lineage>
        <taxon>Bacteria</taxon>
        <taxon>Pseudomonadati</taxon>
        <taxon>Pseudomonadota</taxon>
        <taxon>Betaproteobacteria</taxon>
        <taxon>Burkholderiales</taxon>
        <taxon>Comamonadaceae</taxon>
        <taxon>Ramlibacter</taxon>
    </lineage>
</organism>
<dbReference type="Gene3D" id="3.40.30.10">
    <property type="entry name" value="Glutaredoxin"/>
    <property type="match status" value="1"/>
</dbReference>
<comment type="caution">
    <text evidence="1">The sequence shown here is derived from an EMBL/GenBank/DDBJ whole genome shotgun (WGS) entry which is preliminary data.</text>
</comment>
<dbReference type="SUPFAM" id="SSF52833">
    <property type="entry name" value="Thioredoxin-like"/>
    <property type="match status" value="1"/>
</dbReference>
<accession>A0A849KBT9</accession>
<sequence length="80" mass="8742">MVPPCRAELPALERLADDLAPQGVAVSAIALEDNLSAVREYLARYAARLPGAVLAPKLPVVRSWSSTRCRRPSWSMRRAA</sequence>
<reference evidence="1 2" key="1">
    <citation type="submission" date="2020-05" db="EMBL/GenBank/DDBJ databases">
        <authorList>
            <person name="Khan S.A."/>
            <person name="Jeon C.O."/>
            <person name="Chun B.H."/>
        </authorList>
    </citation>
    <scope>NUCLEOTIDE SEQUENCE [LARGE SCALE GENOMIC DNA]</scope>
    <source>
        <strain evidence="1 2">B156</strain>
    </source>
</reference>
<name>A0A849KBT9_9BURK</name>
<dbReference type="AlphaFoldDB" id="A0A849KBT9"/>
<proteinExistence type="predicted"/>
<dbReference type="EMBL" id="JABFCS010000001">
    <property type="protein sequence ID" value="NNU43934.1"/>
    <property type="molecule type" value="Genomic_DNA"/>
</dbReference>
<protein>
    <submittedName>
        <fullName evidence="1">Uncharacterized protein</fullName>
    </submittedName>
</protein>
<dbReference type="Proteomes" id="UP000552954">
    <property type="component" value="Unassembled WGS sequence"/>
</dbReference>
<dbReference type="RefSeq" id="WP_171560034.1">
    <property type="nucleotide sequence ID" value="NZ_JABFCS010000001.1"/>
</dbReference>
<reference evidence="1 2" key="2">
    <citation type="submission" date="2020-06" db="EMBL/GenBank/DDBJ databases">
        <title>Ramlibacter rhizophilus sp. nov., isolated from rhizosphere soil of national flower Mugunghwa from South Korea.</title>
        <authorList>
            <person name="Zheng-Fei Y."/>
            <person name="Huan T."/>
        </authorList>
    </citation>
    <scope>NUCLEOTIDE SEQUENCE [LARGE SCALE GENOMIC DNA]</scope>
    <source>
        <strain evidence="1 2">B156</strain>
    </source>
</reference>
<gene>
    <name evidence="1" type="ORF">HK415_13400</name>
</gene>